<dbReference type="InterPro" id="IPR024047">
    <property type="entry name" value="MM3350-like_sf"/>
</dbReference>
<accession>A0A0G0C191</accession>
<dbReference type="EMBL" id="LBQC01000047">
    <property type="protein sequence ID" value="KKP69866.1"/>
    <property type="molecule type" value="Genomic_DNA"/>
</dbReference>
<gene>
    <name evidence="3" type="ORF">UR68_C0047G0008</name>
</gene>
<evidence type="ECO:0000256" key="1">
    <source>
        <dbReference type="SAM" id="Phobius"/>
    </source>
</evidence>
<dbReference type="STRING" id="1618478.UR68_C0047G0008"/>
<keyword evidence="1" id="KW-0472">Membrane</keyword>
<dbReference type="InterPro" id="IPR012912">
    <property type="entry name" value="Plasmid_pRiA4b_Orf3-like"/>
</dbReference>
<comment type="caution">
    <text evidence="3">The sequence shown here is derived from an EMBL/GenBank/DDBJ whole genome shotgun (WGS) entry which is preliminary data.</text>
</comment>
<proteinExistence type="predicted"/>
<evidence type="ECO:0000259" key="2">
    <source>
        <dbReference type="Pfam" id="PF07929"/>
    </source>
</evidence>
<dbReference type="Pfam" id="PF07929">
    <property type="entry name" value="PRiA4_ORF3"/>
    <property type="match status" value="1"/>
</dbReference>
<dbReference type="SUPFAM" id="SSF159941">
    <property type="entry name" value="MM3350-like"/>
    <property type="match status" value="1"/>
</dbReference>
<dbReference type="AlphaFoldDB" id="A0A0G0C191"/>
<sequence length="197" mass="23450">MKIAPIYYLTISLDFWTPKIWRKIWIRGDEKLNYVAWVLFTSMGWTGYHLSAFIIRDIFYGNISIEDPPDEWLDWTKYNLYDIAKTKLTQFKFLYDFGDSWEMTVKIRELNDLDKNAPYPVCVNGKNAAPPEDVGSYVGFEHFIKVMKDENHPEYKEISETWISDTFDSSYFSVDEVNDIIQDKKVFQEYVDEKFGF</sequence>
<name>A0A0G0C191_9BACT</name>
<protein>
    <recommendedName>
        <fullName evidence="2">Plasmid pRiA4b Orf3-like domain-containing protein</fullName>
    </recommendedName>
</protein>
<feature type="transmembrane region" description="Helical" evidence="1">
    <location>
        <begin position="34"/>
        <end position="55"/>
    </location>
</feature>
<dbReference type="Proteomes" id="UP000034457">
    <property type="component" value="Unassembled WGS sequence"/>
</dbReference>
<evidence type="ECO:0000313" key="3">
    <source>
        <dbReference type="EMBL" id="KKP69866.1"/>
    </source>
</evidence>
<keyword evidence="1" id="KW-0812">Transmembrane</keyword>
<dbReference type="PANTHER" id="PTHR41878:SF1">
    <property type="entry name" value="TNPR PROTEIN"/>
    <property type="match status" value="1"/>
</dbReference>
<evidence type="ECO:0000313" key="4">
    <source>
        <dbReference type="Proteomes" id="UP000034457"/>
    </source>
</evidence>
<dbReference type="PANTHER" id="PTHR41878">
    <property type="entry name" value="LEXA REPRESSOR-RELATED"/>
    <property type="match status" value="1"/>
</dbReference>
<keyword evidence="1" id="KW-1133">Transmembrane helix</keyword>
<dbReference type="Gene3D" id="3.10.290.30">
    <property type="entry name" value="MM3350-like"/>
    <property type="match status" value="1"/>
</dbReference>
<feature type="domain" description="Plasmid pRiA4b Orf3-like" evidence="2">
    <location>
        <begin position="6"/>
        <end position="175"/>
    </location>
</feature>
<organism evidence="3 4">
    <name type="scientific">Candidatus Roizmanbacteria bacterium GW2011_GWA2_35_19</name>
    <dbReference type="NCBI Taxonomy" id="1618478"/>
    <lineage>
        <taxon>Bacteria</taxon>
        <taxon>Candidatus Roizmaniibacteriota</taxon>
    </lineage>
</organism>
<reference evidence="3 4" key="1">
    <citation type="journal article" date="2015" name="Nature">
        <title>rRNA introns, odd ribosomes, and small enigmatic genomes across a large radiation of phyla.</title>
        <authorList>
            <person name="Brown C.T."/>
            <person name="Hug L.A."/>
            <person name="Thomas B.C."/>
            <person name="Sharon I."/>
            <person name="Castelle C.J."/>
            <person name="Singh A."/>
            <person name="Wilkins M.J."/>
            <person name="Williams K.H."/>
            <person name="Banfield J.F."/>
        </authorList>
    </citation>
    <scope>NUCLEOTIDE SEQUENCE [LARGE SCALE GENOMIC DNA]</scope>
</reference>